<reference evidence="5" key="1">
    <citation type="submission" date="2023-08" db="EMBL/GenBank/DDBJ databases">
        <title>Rhodospirillaceae gen. nov., a novel taxon isolated from the Yangtze River Yuezi River estuary sludge.</title>
        <authorList>
            <person name="Ruan L."/>
        </authorList>
    </citation>
    <scope>NUCLEOTIDE SEQUENCE [LARGE SCALE GENOMIC DNA]</scope>
    <source>
        <strain evidence="5">R-7</strain>
    </source>
</reference>
<dbReference type="Proteomes" id="UP001230156">
    <property type="component" value="Unassembled WGS sequence"/>
</dbReference>
<protein>
    <submittedName>
        <fullName evidence="4">Hsp20/alpha crystallin family protein</fullName>
    </submittedName>
</protein>
<dbReference type="RefSeq" id="WP_379958402.1">
    <property type="nucleotide sequence ID" value="NZ_JAUYVI010000006.1"/>
</dbReference>
<evidence type="ECO:0000259" key="3">
    <source>
        <dbReference type="PROSITE" id="PS01031"/>
    </source>
</evidence>
<organism evidence="4 5">
    <name type="scientific">Dongia sedimenti</name>
    <dbReference type="NCBI Taxonomy" id="3064282"/>
    <lineage>
        <taxon>Bacteria</taxon>
        <taxon>Pseudomonadati</taxon>
        <taxon>Pseudomonadota</taxon>
        <taxon>Alphaproteobacteria</taxon>
        <taxon>Rhodospirillales</taxon>
        <taxon>Dongiaceae</taxon>
        <taxon>Dongia</taxon>
    </lineage>
</organism>
<dbReference type="PANTHER" id="PTHR11527">
    <property type="entry name" value="HEAT-SHOCK PROTEIN 20 FAMILY MEMBER"/>
    <property type="match status" value="1"/>
</dbReference>
<dbReference type="Pfam" id="PF00011">
    <property type="entry name" value="HSP20"/>
    <property type="match status" value="1"/>
</dbReference>
<dbReference type="SUPFAM" id="SSF49764">
    <property type="entry name" value="HSP20-like chaperones"/>
    <property type="match status" value="1"/>
</dbReference>
<comment type="similarity">
    <text evidence="1 2">Belongs to the small heat shock protein (HSP20) family.</text>
</comment>
<gene>
    <name evidence="4" type="ORF">Q8A70_19495</name>
</gene>
<dbReference type="InterPro" id="IPR008978">
    <property type="entry name" value="HSP20-like_chaperone"/>
</dbReference>
<dbReference type="PROSITE" id="PS01031">
    <property type="entry name" value="SHSP"/>
    <property type="match status" value="1"/>
</dbReference>
<dbReference type="Gene3D" id="2.60.40.790">
    <property type="match status" value="1"/>
</dbReference>
<keyword evidence="5" id="KW-1185">Reference proteome</keyword>
<dbReference type="EMBL" id="JAUYVI010000006">
    <property type="protein sequence ID" value="MDQ7249883.1"/>
    <property type="molecule type" value="Genomic_DNA"/>
</dbReference>
<dbReference type="InterPro" id="IPR031107">
    <property type="entry name" value="Small_HSP"/>
</dbReference>
<evidence type="ECO:0000313" key="4">
    <source>
        <dbReference type="EMBL" id="MDQ7249883.1"/>
    </source>
</evidence>
<dbReference type="InterPro" id="IPR002068">
    <property type="entry name" value="A-crystallin/Hsp20_dom"/>
</dbReference>
<evidence type="ECO:0000313" key="5">
    <source>
        <dbReference type="Proteomes" id="UP001230156"/>
    </source>
</evidence>
<proteinExistence type="inferred from homology"/>
<sequence length="169" mass="18598">MSLKSLMPFARSNVPSRGGYDVDPFTAMRRDMDRFFDDMMKGFGSSSNGLPVAFTGAAAPRIDVKETETGLEVSAELPGVDEKDVEVELQDDVLTIRGEKKIEKEEGDKEKGYHLMERSYGSFARSITLPFEADSEKVSADFSKGVLKVVIPRPATAVAKTKKIEVKAK</sequence>
<evidence type="ECO:0000256" key="2">
    <source>
        <dbReference type="RuleBase" id="RU003616"/>
    </source>
</evidence>
<dbReference type="CDD" id="cd06464">
    <property type="entry name" value="ACD_sHsps-like"/>
    <property type="match status" value="1"/>
</dbReference>
<accession>A0ABU0YT92</accession>
<evidence type="ECO:0000256" key="1">
    <source>
        <dbReference type="PROSITE-ProRule" id="PRU00285"/>
    </source>
</evidence>
<comment type="caution">
    <text evidence="4">The sequence shown here is derived from an EMBL/GenBank/DDBJ whole genome shotgun (WGS) entry which is preliminary data.</text>
</comment>
<name>A0ABU0YT92_9PROT</name>
<feature type="domain" description="SHSP" evidence="3">
    <location>
        <begin position="53"/>
        <end position="169"/>
    </location>
</feature>